<evidence type="ECO:0000313" key="2">
    <source>
        <dbReference type="EMBL" id="KIM61756.1"/>
    </source>
</evidence>
<organism evidence="2 3">
    <name type="scientific">Scleroderma citrinum Foug A</name>
    <dbReference type="NCBI Taxonomy" id="1036808"/>
    <lineage>
        <taxon>Eukaryota</taxon>
        <taxon>Fungi</taxon>
        <taxon>Dikarya</taxon>
        <taxon>Basidiomycota</taxon>
        <taxon>Agaricomycotina</taxon>
        <taxon>Agaricomycetes</taxon>
        <taxon>Agaricomycetidae</taxon>
        <taxon>Boletales</taxon>
        <taxon>Sclerodermatineae</taxon>
        <taxon>Sclerodermataceae</taxon>
        <taxon>Scleroderma</taxon>
    </lineage>
</organism>
<dbReference type="AlphaFoldDB" id="A0A0C3E0Y5"/>
<accession>A0A0C3E0Y5</accession>
<evidence type="ECO:0000256" key="1">
    <source>
        <dbReference type="SAM" id="SignalP"/>
    </source>
</evidence>
<keyword evidence="3" id="KW-1185">Reference proteome</keyword>
<reference evidence="2 3" key="1">
    <citation type="submission" date="2014-04" db="EMBL/GenBank/DDBJ databases">
        <authorList>
            <consortium name="DOE Joint Genome Institute"/>
            <person name="Kuo A."/>
            <person name="Kohler A."/>
            <person name="Nagy L.G."/>
            <person name="Floudas D."/>
            <person name="Copeland A."/>
            <person name="Barry K.W."/>
            <person name="Cichocki N."/>
            <person name="Veneault-Fourrey C."/>
            <person name="LaButti K."/>
            <person name="Lindquist E.A."/>
            <person name="Lipzen A."/>
            <person name="Lundell T."/>
            <person name="Morin E."/>
            <person name="Murat C."/>
            <person name="Sun H."/>
            <person name="Tunlid A."/>
            <person name="Henrissat B."/>
            <person name="Grigoriev I.V."/>
            <person name="Hibbett D.S."/>
            <person name="Martin F."/>
            <person name="Nordberg H.P."/>
            <person name="Cantor M.N."/>
            <person name="Hua S.X."/>
        </authorList>
    </citation>
    <scope>NUCLEOTIDE SEQUENCE [LARGE SCALE GENOMIC DNA]</scope>
    <source>
        <strain evidence="2 3">Foug A</strain>
    </source>
</reference>
<reference evidence="3" key="2">
    <citation type="submission" date="2015-01" db="EMBL/GenBank/DDBJ databases">
        <title>Evolutionary Origins and Diversification of the Mycorrhizal Mutualists.</title>
        <authorList>
            <consortium name="DOE Joint Genome Institute"/>
            <consortium name="Mycorrhizal Genomics Consortium"/>
            <person name="Kohler A."/>
            <person name="Kuo A."/>
            <person name="Nagy L.G."/>
            <person name="Floudas D."/>
            <person name="Copeland A."/>
            <person name="Barry K.W."/>
            <person name="Cichocki N."/>
            <person name="Veneault-Fourrey C."/>
            <person name="LaButti K."/>
            <person name="Lindquist E.A."/>
            <person name="Lipzen A."/>
            <person name="Lundell T."/>
            <person name="Morin E."/>
            <person name="Murat C."/>
            <person name="Riley R."/>
            <person name="Ohm R."/>
            <person name="Sun H."/>
            <person name="Tunlid A."/>
            <person name="Henrissat B."/>
            <person name="Grigoriev I.V."/>
            <person name="Hibbett D.S."/>
            <person name="Martin F."/>
        </authorList>
    </citation>
    <scope>NUCLEOTIDE SEQUENCE [LARGE SCALE GENOMIC DNA]</scope>
    <source>
        <strain evidence="3">Foug A</strain>
    </source>
</reference>
<evidence type="ECO:0000313" key="3">
    <source>
        <dbReference type="Proteomes" id="UP000053989"/>
    </source>
</evidence>
<gene>
    <name evidence="2" type="ORF">SCLCIDRAFT_121151</name>
</gene>
<protein>
    <submittedName>
        <fullName evidence="2">Uncharacterized protein</fullName>
    </submittedName>
</protein>
<feature type="chain" id="PRO_5002163678" evidence="1">
    <location>
        <begin position="18"/>
        <end position="83"/>
    </location>
</feature>
<keyword evidence="1" id="KW-0732">Signal</keyword>
<dbReference type="EMBL" id="KN822048">
    <property type="protein sequence ID" value="KIM61756.1"/>
    <property type="molecule type" value="Genomic_DNA"/>
</dbReference>
<dbReference type="HOGENOM" id="CLU_2549331_0_0_1"/>
<dbReference type="OrthoDB" id="3163890at2759"/>
<dbReference type="InParanoid" id="A0A0C3E0Y5"/>
<dbReference type="Proteomes" id="UP000053989">
    <property type="component" value="Unassembled WGS sequence"/>
</dbReference>
<sequence>SFFWFLLSRGGPLFITAQIMTACDSLSLKGGIKSPSKPHNSYSYAQKMYAAILYESGKFQNLEKTSWARMNIGHFWGNPSVSQ</sequence>
<proteinExistence type="predicted"/>
<name>A0A0C3E0Y5_9AGAM</name>
<feature type="signal peptide" evidence="1">
    <location>
        <begin position="1"/>
        <end position="17"/>
    </location>
</feature>
<feature type="non-terminal residue" evidence="2">
    <location>
        <position position="1"/>
    </location>
</feature>